<feature type="compositionally biased region" description="Low complexity" evidence="1">
    <location>
        <begin position="1"/>
        <end position="19"/>
    </location>
</feature>
<sequence length="276" mass="27835">NKFTDAAGNQNADGADANNTVSFNLDVTPPTIIVSSDKTDLLAGETATITFTLSEASNNFTASDVTVNGGTLSGFVQSATNPLVYTATFTPTSTAASAMILVSSNTFSDAAGNLNKDGSDLNNAVALKTNCPPPDTAPPTIAITSDKTDLLVGQTATITFTLSEASSDFTASDITVNGGTLSGFVQSATNPLVYTATFTPTSTAASAMILVSSNTFSDAAGNLNKDGSDLNNAVALKTNCPPPDTAPPTIAISTDKTALGTGQTAMVTFTLSEASS</sequence>
<dbReference type="AlphaFoldDB" id="A0A2T7SQ39"/>
<evidence type="ECO:0000313" key="4">
    <source>
        <dbReference type="Proteomes" id="UP000037507"/>
    </source>
</evidence>
<dbReference type="Pfam" id="PF19078">
    <property type="entry name" value="Big_12"/>
    <property type="match status" value="2"/>
</dbReference>
<reference evidence="3" key="1">
    <citation type="submission" date="2017-04" db="EMBL/GenBank/DDBJ databases">
        <title>Unexpected and diverse lifestyles within the genus Limnohabitans.</title>
        <authorList>
            <person name="Kasalicky V."/>
            <person name="Mehrshad M."/>
            <person name="Andrei S.-A."/>
            <person name="Salcher M."/>
            <person name="Kratochvilova H."/>
            <person name="Simek K."/>
            <person name="Ghai R."/>
        </authorList>
    </citation>
    <scope>NUCLEOTIDE SEQUENCE [LARGE SCALE GENOMIC DNA]</scope>
    <source>
        <strain evidence="3">II-D5</strain>
    </source>
</reference>
<feature type="non-terminal residue" evidence="3">
    <location>
        <position position="1"/>
    </location>
</feature>
<dbReference type="RefSeq" id="WP_240620612.1">
    <property type="nucleotide sequence ID" value="NZ_LFYT02000124.1"/>
</dbReference>
<dbReference type="PANTHER" id="PTHR34677">
    <property type="match status" value="1"/>
</dbReference>
<organism evidence="3 4">
    <name type="scientific">Limnohabitans planktonicus II-D5</name>
    <dbReference type="NCBI Taxonomy" id="1293045"/>
    <lineage>
        <taxon>Bacteria</taxon>
        <taxon>Pseudomonadati</taxon>
        <taxon>Pseudomonadota</taxon>
        <taxon>Betaproteobacteria</taxon>
        <taxon>Burkholderiales</taxon>
        <taxon>Comamonadaceae</taxon>
        <taxon>Limnohabitans</taxon>
    </lineage>
</organism>
<feature type="region of interest" description="Disordered" evidence="1">
    <location>
        <begin position="1"/>
        <end position="21"/>
    </location>
</feature>
<dbReference type="EMBL" id="LFYT02000124">
    <property type="protein sequence ID" value="PVE04965.1"/>
    <property type="molecule type" value="Genomic_DNA"/>
</dbReference>
<proteinExistence type="predicted"/>
<name>A0A2T7SQ39_9BURK</name>
<evidence type="ECO:0000313" key="3">
    <source>
        <dbReference type="EMBL" id="PVE04965.1"/>
    </source>
</evidence>
<dbReference type="Proteomes" id="UP000037507">
    <property type="component" value="Unassembled WGS sequence"/>
</dbReference>
<keyword evidence="4" id="KW-1185">Reference proteome</keyword>
<dbReference type="PANTHER" id="PTHR34677:SF3">
    <property type="entry name" value="BACTERIAL IG-LIKE DOMAIN-CONTAINING PROTEIN"/>
    <property type="match status" value="1"/>
</dbReference>
<comment type="caution">
    <text evidence="3">The sequence shown here is derived from an EMBL/GenBank/DDBJ whole genome shotgun (WGS) entry which is preliminary data.</text>
</comment>
<protein>
    <recommendedName>
        <fullName evidence="2">Bacterial Ig-like domain-containing protein</fullName>
    </recommendedName>
</protein>
<feature type="non-terminal residue" evidence="3">
    <location>
        <position position="276"/>
    </location>
</feature>
<feature type="domain" description="Bacterial Ig-like" evidence="2">
    <location>
        <begin position="135"/>
        <end position="232"/>
    </location>
</feature>
<feature type="domain" description="Bacterial Ig-like" evidence="2">
    <location>
        <begin position="26"/>
        <end position="123"/>
    </location>
</feature>
<evidence type="ECO:0000259" key="2">
    <source>
        <dbReference type="Pfam" id="PF19078"/>
    </source>
</evidence>
<dbReference type="InterPro" id="IPR044048">
    <property type="entry name" value="Big_12"/>
</dbReference>
<gene>
    <name evidence="3" type="ORF">H663_020675</name>
</gene>
<accession>A0A2T7SQ39</accession>
<evidence type="ECO:0000256" key="1">
    <source>
        <dbReference type="SAM" id="MobiDB-lite"/>
    </source>
</evidence>